<protein>
    <recommendedName>
        <fullName evidence="2">BPTI/Kunitz inhibitor domain-containing protein</fullName>
    </recommendedName>
</protein>
<feature type="chain" id="PRO_5039919089" description="BPTI/Kunitz inhibitor domain-containing protein" evidence="1">
    <location>
        <begin position="21"/>
        <end position="87"/>
    </location>
</feature>
<name>A0A9J6BHY5_POLVA</name>
<dbReference type="GO" id="GO:0004867">
    <property type="term" value="F:serine-type endopeptidase inhibitor activity"/>
    <property type="evidence" value="ECO:0007669"/>
    <property type="project" value="InterPro"/>
</dbReference>
<evidence type="ECO:0000313" key="3">
    <source>
        <dbReference type="EMBL" id="KAG5669444.1"/>
    </source>
</evidence>
<gene>
    <name evidence="3" type="ORF">PVAND_017331</name>
</gene>
<keyword evidence="4" id="KW-1185">Reference proteome</keyword>
<keyword evidence="1" id="KW-0732">Signal</keyword>
<dbReference type="SMART" id="SM00131">
    <property type="entry name" value="KU"/>
    <property type="match status" value="1"/>
</dbReference>
<evidence type="ECO:0000313" key="4">
    <source>
        <dbReference type="Proteomes" id="UP001107558"/>
    </source>
</evidence>
<organism evidence="3 4">
    <name type="scientific">Polypedilum vanderplanki</name>
    <name type="common">Sleeping chironomid midge</name>
    <dbReference type="NCBI Taxonomy" id="319348"/>
    <lineage>
        <taxon>Eukaryota</taxon>
        <taxon>Metazoa</taxon>
        <taxon>Ecdysozoa</taxon>
        <taxon>Arthropoda</taxon>
        <taxon>Hexapoda</taxon>
        <taxon>Insecta</taxon>
        <taxon>Pterygota</taxon>
        <taxon>Neoptera</taxon>
        <taxon>Endopterygota</taxon>
        <taxon>Diptera</taxon>
        <taxon>Nematocera</taxon>
        <taxon>Chironomoidea</taxon>
        <taxon>Chironomidae</taxon>
        <taxon>Chironominae</taxon>
        <taxon>Polypedilum</taxon>
        <taxon>Polypedilum</taxon>
    </lineage>
</organism>
<dbReference type="PROSITE" id="PS50279">
    <property type="entry name" value="BPTI_KUNITZ_2"/>
    <property type="match status" value="1"/>
</dbReference>
<dbReference type="Gene3D" id="4.10.410.10">
    <property type="entry name" value="Pancreatic trypsin inhibitor Kunitz domain"/>
    <property type="match status" value="1"/>
</dbReference>
<evidence type="ECO:0000256" key="1">
    <source>
        <dbReference type="SAM" id="SignalP"/>
    </source>
</evidence>
<feature type="domain" description="BPTI/Kunitz inhibitor" evidence="2">
    <location>
        <begin position="32"/>
        <end position="81"/>
    </location>
</feature>
<comment type="caution">
    <text evidence="3">The sequence shown here is derived from an EMBL/GenBank/DDBJ whole genome shotgun (WGS) entry which is preliminary data.</text>
</comment>
<evidence type="ECO:0000259" key="2">
    <source>
        <dbReference type="PROSITE" id="PS50279"/>
    </source>
</evidence>
<feature type="signal peptide" evidence="1">
    <location>
        <begin position="1"/>
        <end position="20"/>
    </location>
</feature>
<proteinExistence type="predicted"/>
<accession>A0A9J6BHY5</accession>
<dbReference type="InterPro" id="IPR036880">
    <property type="entry name" value="Kunitz_BPTI_sf"/>
</dbReference>
<dbReference type="Proteomes" id="UP001107558">
    <property type="component" value="Chromosome 4"/>
</dbReference>
<dbReference type="Pfam" id="PF00014">
    <property type="entry name" value="Kunitz_BPTI"/>
    <property type="match status" value="1"/>
</dbReference>
<dbReference type="OrthoDB" id="4473401at2759"/>
<sequence>MKTLIVIFVVILSLSFKVDAGAESISGQIDRCLAPFSEGKGSLSLTRYFFDLSTRTCKSFKYKGGTVYNFFATSAFCASSCAAYIKT</sequence>
<dbReference type="SUPFAM" id="SSF57362">
    <property type="entry name" value="BPTI-like"/>
    <property type="match status" value="1"/>
</dbReference>
<dbReference type="InterPro" id="IPR002223">
    <property type="entry name" value="Kunitz_BPTI"/>
</dbReference>
<dbReference type="EMBL" id="JADBJN010000004">
    <property type="protein sequence ID" value="KAG5669444.1"/>
    <property type="molecule type" value="Genomic_DNA"/>
</dbReference>
<reference evidence="3" key="1">
    <citation type="submission" date="2021-03" db="EMBL/GenBank/DDBJ databases">
        <title>Chromosome level genome of the anhydrobiotic midge Polypedilum vanderplanki.</title>
        <authorList>
            <person name="Yoshida Y."/>
            <person name="Kikawada T."/>
            <person name="Gusev O."/>
        </authorList>
    </citation>
    <scope>NUCLEOTIDE SEQUENCE</scope>
    <source>
        <strain evidence="3">NIAS01</strain>
        <tissue evidence="3">Whole body or cell culture</tissue>
    </source>
</reference>
<dbReference type="AlphaFoldDB" id="A0A9J6BHY5"/>